<evidence type="ECO:0000259" key="1">
    <source>
        <dbReference type="PROSITE" id="PS50878"/>
    </source>
</evidence>
<dbReference type="InterPro" id="IPR000477">
    <property type="entry name" value="RT_dom"/>
</dbReference>
<reference evidence="2" key="1">
    <citation type="journal article" date="2019" name="Database">
        <title>The radish genome database (RadishGD): an integrated information resource for radish genomics.</title>
        <authorList>
            <person name="Yu H.J."/>
            <person name="Baek S."/>
            <person name="Lee Y.J."/>
            <person name="Cho A."/>
            <person name="Mun J.H."/>
        </authorList>
    </citation>
    <scope>NUCLEOTIDE SEQUENCE [LARGE SCALE GENOMIC DNA]</scope>
    <source>
        <strain evidence="2">cv. WK10039</strain>
    </source>
</reference>
<name>A0A9W3CGE4_RAPSA</name>
<protein>
    <submittedName>
        <fullName evidence="3">Uncharacterized protein LOC108824620</fullName>
    </submittedName>
</protein>
<dbReference type="OrthoDB" id="1002648at2759"/>
<dbReference type="RefSeq" id="XP_056850671.1">
    <property type="nucleotide sequence ID" value="XM_056994691.1"/>
</dbReference>
<gene>
    <name evidence="3" type="primary">LOC108824620</name>
</gene>
<dbReference type="KEGG" id="rsz:108824620"/>
<dbReference type="SUPFAM" id="SSF56672">
    <property type="entry name" value="DNA/RNA polymerases"/>
    <property type="match status" value="1"/>
</dbReference>
<dbReference type="GeneID" id="108824620"/>
<dbReference type="InterPro" id="IPR043502">
    <property type="entry name" value="DNA/RNA_pol_sf"/>
</dbReference>
<evidence type="ECO:0000313" key="2">
    <source>
        <dbReference type="Proteomes" id="UP000504610"/>
    </source>
</evidence>
<feature type="domain" description="Reverse transcriptase" evidence="1">
    <location>
        <begin position="1"/>
        <end position="183"/>
    </location>
</feature>
<accession>A0A9W3CGE4</accession>
<dbReference type="AlphaFoldDB" id="A0A9W3CGE4"/>
<dbReference type="PROSITE" id="PS50878">
    <property type="entry name" value="RT_POL"/>
    <property type="match status" value="1"/>
</dbReference>
<sequence length="488" mass="55348">MSKAYDRVEWGYLRALLLALGFDINWTRLIMRCVSTVTYSVLINDQAHGMIMPQRGLRQRDPLSPLLFVLCTEGLTHLLTKAAQERRITGIQFGFRRSAMHHLLFADDCLFSCKAEEQQSAALLRILEMYGQVTGQVINPSKSSIIFGKQVSEENKSRVKQLLGPNMAPRLGKRLSGWHAKTLSQGGKEVLIKAVGTALPVSAMSVFKLPKTTLSSLTSALASFWWSSVEHKRKIHWLSWEKMCLPKKFGGLGFKDLESFSQALLAKQAWRLLYSEDCLMSHDGCTQRQLEMVSVLTYGRSHGLKMMKESCAHFDANLRVSDLIDTHTGRWCLTRLKEIFVPGDIKILQSNQPVILKPDSWVWKHTQSSVYSVKTSYELAFAENNQELLREHYVYPSINPLKNQVWHIKAPSKLKVFLWKALSGALPVLDGLQARGLGYIWFSSETRGFQSLLDFHQPELCDANMGREKGMARSNKKLSVDPLVFVEK</sequence>
<dbReference type="Proteomes" id="UP000504610">
    <property type="component" value="Chromosome 9"/>
</dbReference>
<proteinExistence type="predicted"/>
<reference evidence="3" key="2">
    <citation type="submission" date="2025-08" db="UniProtKB">
        <authorList>
            <consortium name="RefSeq"/>
        </authorList>
    </citation>
    <scope>IDENTIFICATION</scope>
    <source>
        <tissue evidence="3">Leaf</tissue>
    </source>
</reference>
<dbReference type="Pfam" id="PF00078">
    <property type="entry name" value="RVT_1"/>
    <property type="match status" value="1"/>
</dbReference>
<dbReference type="PANTHER" id="PTHR33116">
    <property type="entry name" value="REVERSE TRANSCRIPTASE ZINC-BINDING DOMAIN-CONTAINING PROTEIN-RELATED-RELATED"/>
    <property type="match status" value="1"/>
</dbReference>
<dbReference type="PANTHER" id="PTHR33116:SF86">
    <property type="entry name" value="REVERSE TRANSCRIPTASE DOMAIN-CONTAINING PROTEIN"/>
    <property type="match status" value="1"/>
</dbReference>
<organism evidence="2 3">
    <name type="scientific">Raphanus sativus</name>
    <name type="common">Radish</name>
    <name type="synonym">Raphanus raphanistrum var. sativus</name>
    <dbReference type="NCBI Taxonomy" id="3726"/>
    <lineage>
        <taxon>Eukaryota</taxon>
        <taxon>Viridiplantae</taxon>
        <taxon>Streptophyta</taxon>
        <taxon>Embryophyta</taxon>
        <taxon>Tracheophyta</taxon>
        <taxon>Spermatophyta</taxon>
        <taxon>Magnoliopsida</taxon>
        <taxon>eudicotyledons</taxon>
        <taxon>Gunneridae</taxon>
        <taxon>Pentapetalae</taxon>
        <taxon>rosids</taxon>
        <taxon>malvids</taxon>
        <taxon>Brassicales</taxon>
        <taxon>Brassicaceae</taxon>
        <taxon>Brassiceae</taxon>
        <taxon>Raphanus</taxon>
    </lineage>
</organism>
<keyword evidence="2" id="KW-1185">Reference proteome</keyword>
<evidence type="ECO:0000313" key="3">
    <source>
        <dbReference type="RefSeq" id="XP_056850671.1"/>
    </source>
</evidence>